<feature type="zinc finger region" description="C3H1-type" evidence="4">
    <location>
        <begin position="293"/>
        <end position="315"/>
    </location>
</feature>
<dbReference type="GO" id="GO:0008270">
    <property type="term" value="F:zinc ion binding"/>
    <property type="evidence" value="ECO:0007669"/>
    <property type="project" value="UniProtKB-KW"/>
</dbReference>
<evidence type="ECO:0000256" key="1">
    <source>
        <dbReference type="ARBA" id="ARBA00022723"/>
    </source>
</evidence>
<feature type="domain" description="C3H1-type" evidence="6">
    <location>
        <begin position="264"/>
        <end position="290"/>
    </location>
</feature>
<protein>
    <submittedName>
        <fullName evidence="7">Putative cleavage and polyadenylation specificity factor subunit 4-like protein</fullName>
    </submittedName>
</protein>
<sequence length="672" mass="75792">MATLELLLEDLDLDSDLVNKYVNAALEDSSMSSREKEETIREYLMNGDFQAESKINSIVKKILLIYSERGTLNKRKEVAPPRLERPVRMGLSFNKRAQRDVALTKPVVFLPNPSLPTAEEEISPLPETDQKAIDTVLLAALREKKYSEGFVENDSSTSQNYSFDTNTPYPEMVGNGAYPEYVPVSDALHHKTLDLVDSDDITLTDFEILNTIFEIIDADVIWEAFLVTEFDPLAVLNLLLIVDVKSLTFQTHQQQQQQQQQQQLASKRVCKYYMKGECYRSDCWYSHDLGLLICKFWLKGTCIKDHKCEFLHEWPINIVSAITRESDFLSSEVSTKKMEPRCSPPPLTSSEFPSLFSNQTSNSKTRSRTNNLKSKKKGAKRPSISETKRASMQENVAPKAPVKSTSPISNVTAKALGKSSSPQSKSIIKPPGKLTALKPTTKEFIPQTRMSPQTLINGKIRMGTDSPFMPAAETRFNMKRFHELPKINPLTHPEHQSFKRFYELYNEAVILAGQRNVSLKEAGSKYMLSGDSNSTQEQDKEMISEAVKRTLDLNTQVHKAYLKASEELFYASLEHSRGSSSISDSDGGKVYIYLYGLAGEEAISLLASRLNEAEFDHCFIITNKLKTPTNKTSQLTAEVLEFLEKSNYRFKNLNKDGQMGIFGVIVDVVKIS</sequence>
<dbReference type="InterPro" id="IPR036855">
    <property type="entry name" value="Znf_CCCH_sf"/>
</dbReference>
<dbReference type="Gene3D" id="4.10.1000.10">
    <property type="entry name" value="Zinc finger, CCCH-type"/>
    <property type="match status" value="1"/>
</dbReference>
<feature type="region of interest" description="Disordered" evidence="5">
    <location>
        <begin position="335"/>
        <end position="434"/>
    </location>
</feature>
<comment type="caution">
    <text evidence="7">The sequence shown here is derived from an EMBL/GenBank/DDBJ whole genome shotgun (WGS) entry which is preliminary data.</text>
</comment>
<dbReference type="InterPro" id="IPR000571">
    <property type="entry name" value="Znf_CCCH"/>
</dbReference>
<dbReference type="AlphaFoldDB" id="A0A1R0GP67"/>
<evidence type="ECO:0000259" key="6">
    <source>
        <dbReference type="PROSITE" id="PS50103"/>
    </source>
</evidence>
<dbReference type="EMBL" id="LSSL01005783">
    <property type="protein sequence ID" value="OLY78670.1"/>
    <property type="molecule type" value="Genomic_DNA"/>
</dbReference>
<keyword evidence="1 4" id="KW-0479">Metal-binding</keyword>
<evidence type="ECO:0000256" key="4">
    <source>
        <dbReference type="PROSITE-ProRule" id="PRU00723"/>
    </source>
</evidence>
<feature type="compositionally biased region" description="Polar residues" evidence="5">
    <location>
        <begin position="403"/>
        <end position="412"/>
    </location>
</feature>
<evidence type="ECO:0000256" key="5">
    <source>
        <dbReference type="SAM" id="MobiDB-lite"/>
    </source>
</evidence>
<evidence type="ECO:0000256" key="3">
    <source>
        <dbReference type="ARBA" id="ARBA00022833"/>
    </source>
</evidence>
<reference evidence="7 8" key="1">
    <citation type="journal article" date="2016" name="Mol. Biol. Evol.">
        <title>Genome-Wide Survey of Gut Fungi (Harpellales) Reveals the First Horizontally Transferred Ubiquitin Gene from a Mosquito Host.</title>
        <authorList>
            <person name="Wang Y."/>
            <person name="White M.M."/>
            <person name="Kvist S."/>
            <person name="Moncalvo J.M."/>
        </authorList>
    </citation>
    <scope>NUCLEOTIDE SEQUENCE [LARGE SCALE GENOMIC DNA]</scope>
    <source>
        <strain evidence="7 8">ALG-7-W6</strain>
    </source>
</reference>
<dbReference type="STRING" id="133383.A0A1R0GP67"/>
<feature type="compositionally biased region" description="Polar residues" evidence="5">
    <location>
        <begin position="348"/>
        <end position="372"/>
    </location>
</feature>
<organism evidence="7 8">
    <name type="scientific">Smittium mucronatum</name>
    <dbReference type="NCBI Taxonomy" id="133383"/>
    <lineage>
        <taxon>Eukaryota</taxon>
        <taxon>Fungi</taxon>
        <taxon>Fungi incertae sedis</taxon>
        <taxon>Zoopagomycota</taxon>
        <taxon>Kickxellomycotina</taxon>
        <taxon>Harpellomycetes</taxon>
        <taxon>Harpellales</taxon>
        <taxon>Legeriomycetaceae</taxon>
        <taxon>Smittium</taxon>
    </lineage>
</organism>
<dbReference type="SMART" id="SM00356">
    <property type="entry name" value="ZnF_C3H1"/>
    <property type="match status" value="2"/>
</dbReference>
<dbReference type="Proteomes" id="UP000187455">
    <property type="component" value="Unassembled WGS sequence"/>
</dbReference>
<accession>A0A1R0GP67</accession>
<evidence type="ECO:0000313" key="8">
    <source>
        <dbReference type="Proteomes" id="UP000187455"/>
    </source>
</evidence>
<name>A0A1R0GP67_9FUNG</name>
<proteinExistence type="predicted"/>
<evidence type="ECO:0000313" key="7">
    <source>
        <dbReference type="EMBL" id="OLY78670.1"/>
    </source>
</evidence>
<keyword evidence="3 4" id="KW-0862">Zinc</keyword>
<feature type="compositionally biased region" description="Low complexity" evidence="5">
    <location>
        <begin position="417"/>
        <end position="433"/>
    </location>
</feature>
<gene>
    <name evidence="7" type="ORF">AYI68_g7276</name>
</gene>
<dbReference type="SUPFAM" id="SSF90229">
    <property type="entry name" value="CCCH zinc finger"/>
    <property type="match status" value="1"/>
</dbReference>
<evidence type="ECO:0000256" key="2">
    <source>
        <dbReference type="ARBA" id="ARBA00022771"/>
    </source>
</evidence>
<keyword evidence="2 4" id="KW-0863">Zinc-finger</keyword>
<dbReference type="OrthoDB" id="5593091at2759"/>
<feature type="zinc finger region" description="C3H1-type" evidence="4">
    <location>
        <begin position="264"/>
        <end position="290"/>
    </location>
</feature>
<keyword evidence="8" id="KW-1185">Reference proteome</keyword>
<dbReference type="PROSITE" id="PS50103">
    <property type="entry name" value="ZF_C3H1"/>
    <property type="match status" value="2"/>
</dbReference>
<feature type="domain" description="C3H1-type" evidence="6">
    <location>
        <begin position="293"/>
        <end position="315"/>
    </location>
</feature>